<comment type="caution">
    <text evidence="2">The sequence shown here is derived from an EMBL/GenBank/DDBJ whole genome shotgun (WGS) entry which is preliminary data.</text>
</comment>
<dbReference type="InterPro" id="IPR036237">
    <property type="entry name" value="Xyl_isomerase-like_sf"/>
</dbReference>
<dbReference type="SUPFAM" id="SSF51658">
    <property type="entry name" value="Xylose isomerase-like"/>
    <property type="match status" value="1"/>
</dbReference>
<dbReference type="STRING" id="1423811.FC72_GL000576"/>
<dbReference type="PATRIC" id="fig|1423811.3.peg.585"/>
<evidence type="ECO:0000259" key="1">
    <source>
        <dbReference type="Pfam" id="PF01261"/>
    </source>
</evidence>
<dbReference type="OrthoDB" id="2237247at2"/>
<evidence type="ECO:0000313" key="2">
    <source>
        <dbReference type="EMBL" id="KRK64264.1"/>
    </source>
</evidence>
<dbReference type="AlphaFoldDB" id="A0A0R1IZ60"/>
<evidence type="ECO:0000313" key="3">
    <source>
        <dbReference type="Proteomes" id="UP000050929"/>
    </source>
</evidence>
<protein>
    <recommendedName>
        <fullName evidence="1">Xylose isomerase-like TIM barrel domain-containing protein</fullName>
    </recommendedName>
</protein>
<dbReference type="EMBL" id="AZDG01000014">
    <property type="protein sequence ID" value="KRK64264.1"/>
    <property type="molecule type" value="Genomic_DNA"/>
</dbReference>
<organism evidence="2 3">
    <name type="scientific">Companilactobacillus tucceti DSM 20183</name>
    <dbReference type="NCBI Taxonomy" id="1423811"/>
    <lineage>
        <taxon>Bacteria</taxon>
        <taxon>Bacillati</taxon>
        <taxon>Bacillota</taxon>
        <taxon>Bacilli</taxon>
        <taxon>Lactobacillales</taxon>
        <taxon>Lactobacillaceae</taxon>
        <taxon>Companilactobacillus</taxon>
    </lineage>
</organism>
<keyword evidence="3" id="KW-1185">Reference proteome</keyword>
<dbReference type="PANTHER" id="PTHR12110:SF21">
    <property type="entry name" value="XYLOSE ISOMERASE-LIKE TIM BARREL DOMAIN-CONTAINING PROTEIN"/>
    <property type="match status" value="1"/>
</dbReference>
<sequence length="247" mass="28452">MQASINTAVFANEIQAGNSQLSYLEKLSDYPIDNIEVRGELFSKDTKDEELKDIYSLCKKQNWGFFYSVPEQLFKTNEVNPNIENHLKMAQKYHIENLKISLGDLSEVSAEQLNSLKNLLNQYDIKVTIENEPNDNGILKNIVQQIIKLRELDIPLGYTFDSGNWYWIEEDPIDAFKNVSDAITVFHLKDIKDKETVMLNEGATDWKSLINNLSKNIPVFIEYETSEQDLPGQIKLVNDVLQKRDSN</sequence>
<feature type="domain" description="Xylose isomerase-like TIM barrel" evidence="1">
    <location>
        <begin position="108"/>
        <end position="227"/>
    </location>
</feature>
<proteinExistence type="predicted"/>
<reference evidence="2 3" key="1">
    <citation type="journal article" date="2015" name="Genome Announc.">
        <title>Expanding the biotechnology potential of lactobacilli through comparative genomics of 213 strains and associated genera.</title>
        <authorList>
            <person name="Sun Z."/>
            <person name="Harris H.M."/>
            <person name="McCann A."/>
            <person name="Guo C."/>
            <person name="Argimon S."/>
            <person name="Zhang W."/>
            <person name="Yang X."/>
            <person name="Jeffery I.B."/>
            <person name="Cooney J.C."/>
            <person name="Kagawa T.F."/>
            <person name="Liu W."/>
            <person name="Song Y."/>
            <person name="Salvetti E."/>
            <person name="Wrobel A."/>
            <person name="Rasinkangas P."/>
            <person name="Parkhill J."/>
            <person name="Rea M.C."/>
            <person name="O'Sullivan O."/>
            <person name="Ritari J."/>
            <person name="Douillard F.P."/>
            <person name="Paul Ross R."/>
            <person name="Yang R."/>
            <person name="Briner A.E."/>
            <person name="Felis G.E."/>
            <person name="de Vos W.M."/>
            <person name="Barrangou R."/>
            <person name="Klaenhammer T.R."/>
            <person name="Caufield P.W."/>
            <person name="Cui Y."/>
            <person name="Zhang H."/>
            <person name="O'Toole P.W."/>
        </authorList>
    </citation>
    <scope>NUCLEOTIDE SEQUENCE [LARGE SCALE GENOMIC DNA]</scope>
    <source>
        <strain evidence="2 3">DSM 20183</strain>
    </source>
</reference>
<dbReference type="Proteomes" id="UP000050929">
    <property type="component" value="Unassembled WGS sequence"/>
</dbReference>
<dbReference type="Pfam" id="PF01261">
    <property type="entry name" value="AP_endonuc_2"/>
    <property type="match status" value="1"/>
</dbReference>
<dbReference type="PANTHER" id="PTHR12110">
    <property type="entry name" value="HYDROXYPYRUVATE ISOMERASE"/>
    <property type="match status" value="1"/>
</dbReference>
<name>A0A0R1IZ60_9LACO</name>
<dbReference type="RefSeq" id="WP_057766203.1">
    <property type="nucleotide sequence ID" value="NZ_AZDG01000014.1"/>
</dbReference>
<dbReference type="InterPro" id="IPR050312">
    <property type="entry name" value="IolE/XylAMocC-like"/>
</dbReference>
<dbReference type="Gene3D" id="3.20.20.150">
    <property type="entry name" value="Divalent-metal-dependent TIM barrel enzymes"/>
    <property type="match status" value="1"/>
</dbReference>
<dbReference type="InterPro" id="IPR013022">
    <property type="entry name" value="Xyl_isomerase-like_TIM-brl"/>
</dbReference>
<accession>A0A0R1IZ60</accession>
<gene>
    <name evidence="2" type="ORF">FC72_GL000576</name>
</gene>